<organism evidence="1 2">
    <name type="scientific">Ditylenchus dipsaci</name>
    <dbReference type="NCBI Taxonomy" id="166011"/>
    <lineage>
        <taxon>Eukaryota</taxon>
        <taxon>Metazoa</taxon>
        <taxon>Ecdysozoa</taxon>
        <taxon>Nematoda</taxon>
        <taxon>Chromadorea</taxon>
        <taxon>Rhabditida</taxon>
        <taxon>Tylenchina</taxon>
        <taxon>Tylenchomorpha</taxon>
        <taxon>Sphaerularioidea</taxon>
        <taxon>Anguinidae</taxon>
        <taxon>Anguininae</taxon>
        <taxon>Ditylenchus</taxon>
    </lineage>
</organism>
<protein>
    <submittedName>
        <fullName evidence="2">Uncharacterized protein</fullName>
    </submittedName>
</protein>
<accession>A0A915E3N6</accession>
<sequence length="142" mass="16458">MNDLLMNPLIGSRQFCAIWKMIDLLNQILSRKTIEVREKLSYEGTVVAFERSCRLLYLGRQFYPMPDRLNAFGGASQAMGRLNASRTTEGKHMWMLKDLLERAFGSNATMQVDYFHLSFISNHPKAERQLTEEELKIYVSDC</sequence>
<dbReference type="AlphaFoldDB" id="A0A915E3N6"/>
<evidence type="ECO:0000313" key="2">
    <source>
        <dbReference type="WBParaSite" id="jg26133"/>
    </source>
</evidence>
<dbReference type="Proteomes" id="UP000887574">
    <property type="component" value="Unplaced"/>
</dbReference>
<evidence type="ECO:0000313" key="1">
    <source>
        <dbReference type="Proteomes" id="UP000887574"/>
    </source>
</evidence>
<name>A0A915E3N6_9BILA</name>
<proteinExistence type="predicted"/>
<dbReference type="WBParaSite" id="jg26133">
    <property type="protein sequence ID" value="jg26133"/>
    <property type="gene ID" value="jg26133"/>
</dbReference>
<keyword evidence="1" id="KW-1185">Reference proteome</keyword>
<reference evidence="2" key="1">
    <citation type="submission" date="2022-11" db="UniProtKB">
        <authorList>
            <consortium name="WormBaseParasite"/>
        </authorList>
    </citation>
    <scope>IDENTIFICATION</scope>
</reference>